<comment type="caution">
    <text evidence="4">The sequence shown here is derived from an EMBL/GenBank/DDBJ whole genome shotgun (WGS) entry which is preliminary data.</text>
</comment>
<dbReference type="Gene3D" id="3.40.50.720">
    <property type="entry name" value="NAD(P)-binding Rossmann-like Domain"/>
    <property type="match status" value="1"/>
</dbReference>
<dbReference type="Pfam" id="PF16363">
    <property type="entry name" value="GDP_Man_Dehyd"/>
    <property type="match status" value="1"/>
</dbReference>
<dbReference type="PANTHER" id="PTHR10366">
    <property type="entry name" value="NAD DEPENDENT EPIMERASE/DEHYDRATASE"/>
    <property type="match status" value="1"/>
</dbReference>
<dbReference type="EMBL" id="JAVXUP010001229">
    <property type="protein sequence ID" value="KAK3014337.1"/>
    <property type="molecule type" value="Genomic_DNA"/>
</dbReference>
<evidence type="ECO:0000256" key="2">
    <source>
        <dbReference type="ARBA" id="ARBA00023002"/>
    </source>
</evidence>
<dbReference type="InterPro" id="IPR036291">
    <property type="entry name" value="NAD(P)-bd_dom_sf"/>
</dbReference>
<sequence>MGENGEKQRVCVTGAGGYVASWVVKLLLSKGYMVHGTVRDPSDEKKNGHLTKLENAAENLQLFKIDLLDYEGLCAAVAGCTGVLHVASPVPYQRVTNPEARFFLTIKLTLKLFLCIKRSG</sequence>
<keyword evidence="2" id="KW-0560">Oxidoreductase</keyword>
<dbReference type="InterPro" id="IPR050425">
    <property type="entry name" value="NAD(P)_dehydrat-like"/>
</dbReference>
<protein>
    <recommendedName>
        <fullName evidence="3">NAD(P)-binding domain-containing protein</fullName>
    </recommendedName>
</protein>
<dbReference type="GO" id="GO:0016616">
    <property type="term" value="F:oxidoreductase activity, acting on the CH-OH group of donors, NAD or NADP as acceptor"/>
    <property type="evidence" value="ECO:0007669"/>
    <property type="project" value="TreeGrafter"/>
</dbReference>
<evidence type="ECO:0000259" key="3">
    <source>
        <dbReference type="Pfam" id="PF16363"/>
    </source>
</evidence>
<name>A0AA88VSU6_9ASTE</name>
<dbReference type="InterPro" id="IPR016040">
    <property type="entry name" value="NAD(P)-bd_dom"/>
</dbReference>
<dbReference type="AlphaFoldDB" id="A0AA88VSU6"/>
<evidence type="ECO:0000313" key="4">
    <source>
        <dbReference type="EMBL" id="KAK3014337.1"/>
    </source>
</evidence>
<keyword evidence="5" id="KW-1185">Reference proteome</keyword>
<dbReference type="SUPFAM" id="SSF51735">
    <property type="entry name" value="NAD(P)-binding Rossmann-fold domains"/>
    <property type="match status" value="1"/>
</dbReference>
<dbReference type="PANTHER" id="PTHR10366:SF831">
    <property type="entry name" value="NAD-DEPENDENT EPIMERASE_DEHYDRATASE DOMAIN-CONTAINING PROTEIN"/>
    <property type="match status" value="1"/>
</dbReference>
<evidence type="ECO:0000256" key="1">
    <source>
        <dbReference type="ARBA" id="ARBA00022857"/>
    </source>
</evidence>
<accession>A0AA88VSU6</accession>
<feature type="domain" description="NAD(P)-binding" evidence="3">
    <location>
        <begin position="12"/>
        <end position="118"/>
    </location>
</feature>
<dbReference type="Proteomes" id="UP001188597">
    <property type="component" value="Unassembled WGS sequence"/>
</dbReference>
<gene>
    <name evidence="4" type="ORF">RJ639_008930</name>
</gene>
<evidence type="ECO:0000313" key="5">
    <source>
        <dbReference type="Proteomes" id="UP001188597"/>
    </source>
</evidence>
<keyword evidence="1" id="KW-0521">NADP</keyword>
<reference evidence="4" key="1">
    <citation type="submission" date="2022-12" db="EMBL/GenBank/DDBJ databases">
        <title>Draft genome assemblies for two species of Escallonia (Escalloniales).</title>
        <authorList>
            <person name="Chanderbali A."/>
            <person name="Dervinis C."/>
            <person name="Anghel I."/>
            <person name="Soltis D."/>
            <person name="Soltis P."/>
            <person name="Zapata F."/>
        </authorList>
    </citation>
    <scope>NUCLEOTIDE SEQUENCE</scope>
    <source>
        <strain evidence="4">UCBG64.0493</strain>
        <tissue evidence="4">Leaf</tissue>
    </source>
</reference>
<organism evidence="4 5">
    <name type="scientific">Escallonia herrerae</name>
    <dbReference type="NCBI Taxonomy" id="1293975"/>
    <lineage>
        <taxon>Eukaryota</taxon>
        <taxon>Viridiplantae</taxon>
        <taxon>Streptophyta</taxon>
        <taxon>Embryophyta</taxon>
        <taxon>Tracheophyta</taxon>
        <taxon>Spermatophyta</taxon>
        <taxon>Magnoliopsida</taxon>
        <taxon>eudicotyledons</taxon>
        <taxon>Gunneridae</taxon>
        <taxon>Pentapetalae</taxon>
        <taxon>asterids</taxon>
        <taxon>campanulids</taxon>
        <taxon>Escalloniales</taxon>
        <taxon>Escalloniaceae</taxon>
        <taxon>Escallonia</taxon>
    </lineage>
</organism>
<dbReference type="FunFam" id="3.40.50.720:FF:001049">
    <property type="entry name" value="NAD(P)-binding Rossmann-fold superfamily protein"/>
    <property type="match status" value="1"/>
</dbReference>
<proteinExistence type="predicted"/>